<protein>
    <recommendedName>
        <fullName evidence="1">GST N-terminal domain-containing protein</fullName>
    </recommendedName>
</protein>
<dbReference type="InterPro" id="IPR004045">
    <property type="entry name" value="Glutathione_S-Trfase_N"/>
</dbReference>
<dbReference type="SUPFAM" id="SSF52833">
    <property type="entry name" value="Thioredoxin-like"/>
    <property type="match status" value="1"/>
</dbReference>
<keyword evidence="3" id="KW-1185">Reference proteome</keyword>
<reference evidence="2 3" key="1">
    <citation type="submission" date="2014-04" db="EMBL/GenBank/DDBJ databases">
        <authorList>
            <consortium name="DOE Joint Genome Institute"/>
            <person name="Kuo A."/>
            <person name="Tarkka M."/>
            <person name="Buscot F."/>
            <person name="Kohler A."/>
            <person name="Nagy L.G."/>
            <person name="Floudas D."/>
            <person name="Copeland A."/>
            <person name="Barry K.W."/>
            <person name="Cichocki N."/>
            <person name="Veneault-Fourrey C."/>
            <person name="LaButti K."/>
            <person name="Lindquist E.A."/>
            <person name="Lipzen A."/>
            <person name="Lundell T."/>
            <person name="Morin E."/>
            <person name="Murat C."/>
            <person name="Sun H."/>
            <person name="Tunlid A."/>
            <person name="Henrissat B."/>
            <person name="Grigoriev I.V."/>
            <person name="Hibbett D.S."/>
            <person name="Martin F."/>
            <person name="Nordberg H.P."/>
            <person name="Cantor M.N."/>
            <person name="Hua S.X."/>
        </authorList>
    </citation>
    <scope>NUCLEOTIDE SEQUENCE [LARGE SCALE GENOMIC DNA]</scope>
    <source>
        <strain evidence="2 3">F 1598</strain>
    </source>
</reference>
<dbReference type="CDD" id="cd00570">
    <property type="entry name" value="GST_N_family"/>
    <property type="match status" value="1"/>
</dbReference>
<dbReference type="Proteomes" id="UP000054166">
    <property type="component" value="Unassembled WGS sequence"/>
</dbReference>
<proteinExistence type="predicted"/>
<name>A0A0C3CM51_PILCF</name>
<dbReference type="Pfam" id="PF13417">
    <property type="entry name" value="GST_N_3"/>
    <property type="match status" value="1"/>
</dbReference>
<dbReference type="InterPro" id="IPR058268">
    <property type="entry name" value="DUF7962"/>
</dbReference>
<dbReference type="InterPro" id="IPR036249">
    <property type="entry name" value="Thioredoxin-like_sf"/>
</dbReference>
<dbReference type="AlphaFoldDB" id="A0A0C3CM51"/>
<dbReference type="Gene3D" id="1.20.1050.10">
    <property type="match status" value="1"/>
</dbReference>
<sequence length="338" mass="38343">MLLQSSRIPVILYGYERSPYNAKIRHILTLKDIPYRLVEVSATLPRPELSELLGIPYRRIPVLAIGNDVYCDTSLICYALERRFPASAGYGTIFPRGNKAKAHTGMIRAFAQSYERVLFPLGAALLPWQKFQPSFVKDREDFNSMHINRQAMVARQPCVESILSSNLALLEEQLLDGREWLFDTELPSLADISVYFIYSWIQLFWKKGLFDTEKFPKSLEWISRCAEFLEHKRAISAKTSNMPGDDAAKLIASSTYEPYDVVGFDEIEAKRLGMQAGRRVAIAPDDSGKKHPTLGKLVALNREEFVLEAKGSIGSVIRCHFPRLGFSIRDASYLQTKL</sequence>
<evidence type="ECO:0000313" key="2">
    <source>
        <dbReference type="EMBL" id="KIM90747.1"/>
    </source>
</evidence>
<accession>A0A0C3CM51</accession>
<organism evidence="2 3">
    <name type="scientific">Piloderma croceum (strain F 1598)</name>
    <dbReference type="NCBI Taxonomy" id="765440"/>
    <lineage>
        <taxon>Eukaryota</taxon>
        <taxon>Fungi</taxon>
        <taxon>Dikarya</taxon>
        <taxon>Basidiomycota</taxon>
        <taxon>Agaricomycotina</taxon>
        <taxon>Agaricomycetes</taxon>
        <taxon>Agaricomycetidae</taxon>
        <taxon>Atheliales</taxon>
        <taxon>Atheliaceae</taxon>
        <taxon>Piloderma</taxon>
    </lineage>
</organism>
<dbReference type="EMBL" id="KN832972">
    <property type="protein sequence ID" value="KIM90747.1"/>
    <property type="molecule type" value="Genomic_DNA"/>
</dbReference>
<dbReference type="Pfam" id="PF25907">
    <property type="entry name" value="DUF7962"/>
    <property type="match status" value="1"/>
</dbReference>
<dbReference type="Gene3D" id="3.40.30.110">
    <property type="match status" value="1"/>
</dbReference>
<dbReference type="STRING" id="765440.A0A0C3CM51"/>
<dbReference type="OrthoDB" id="202840at2759"/>
<evidence type="ECO:0000313" key="3">
    <source>
        <dbReference type="Proteomes" id="UP000054166"/>
    </source>
</evidence>
<dbReference type="HOGENOM" id="CLU_039745_1_0_1"/>
<reference evidence="3" key="2">
    <citation type="submission" date="2015-01" db="EMBL/GenBank/DDBJ databases">
        <title>Evolutionary Origins and Diversification of the Mycorrhizal Mutualists.</title>
        <authorList>
            <consortium name="DOE Joint Genome Institute"/>
            <consortium name="Mycorrhizal Genomics Consortium"/>
            <person name="Kohler A."/>
            <person name="Kuo A."/>
            <person name="Nagy L.G."/>
            <person name="Floudas D."/>
            <person name="Copeland A."/>
            <person name="Barry K.W."/>
            <person name="Cichocki N."/>
            <person name="Veneault-Fourrey C."/>
            <person name="LaButti K."/>
            <person name="Lindquist E.A."/>
            <person name="Lipzen A."/>
            <person name="Lundell T."/>
            <person name="Morin E."/>
            <person name="Murat C."/>
            <person name="Riley R."/>
            <person name="Ohm R."/>
            <person name="Sun H."/>
            <person name="Tunlid A."/>
            <person name="Henrissat B."/>
            <person name="Grigoriev I.V."/>
            <person name="Hibbett D.S."/>
            <person name="Martin F."/>
        </authorList>
    </citation>
    <scope>NUCLEOTIDE SEQUENCE [LARGE SCALE GENOMIC DNA]</scope>
    <source>
        <strain evidence="3">F 1598</strain>
    </source>
</reference>
<dbReference type="PROSITE" id="PS50404">
    <property type="entry name" value="GST_NTER"/>
    <property type="match status" value="1"/>
</dbReference>
<evidence type="ECO:0000259" key="1">
    <source>
        <dbReference type="PROSITE" id="PS50404"/>
    </source>
</evidence>
<dbReference type="CDD" id="cd00299">
    <property type="entry name" value="GST_C_family"/>
    <property type="match status" value="1"/>
</dbReference>
<gene>
    <name evidence="2" type="ORF">PILCRDRAFT_811219</name>
</gene>
<dbReference type="InterPro" id="IPR036282">
    <property type="entry name" value="Glutathione-S-Trfase_C_sf"/>
</dbReference>
<feature type="domain" description="GST N-terminal" evidence="1">
    <location>
        <begin position="8"/>
        <end position="88"/>
    </location>
</feature>
<dbReference type="SUPFAM" id="SSF47616">
    <property type="entry name" value="GST C-terminal domain-like"/>
    <property type="match status" value="1"/>
</dbReference>
<dbReference type="InParanoid" id="A0A0C3CM51"/>